<dbReference type="AlphaFoldDB" id="A0A1G6ITE0"/>
<proteinExistence type="predicted"/>
<dbReference type="STRING" id="1640674.SAMN05216323_10176"/>
<protein>
    <submittedName>
        <fullName evidence="2">Uncharacterized protein</fullName>
    </submittedName>
</protein>
<keyword evidence="1" id="KW-1133">Transmembrane helix</keyword>
<name>A0A1G6ITE0_9BACT</name>
<dbReference type="OrthoDB" id="980982at2"/>
<evidence type="ECO:0000256" key="1">
    <source>
        <dbReference type="SAM" id="Phobius"/>
    </source>
</evidence>
<dbReference type="RefSeq" id="WP_092437026.1">
    <property type="nucleotide sequence ID" value="NZ_FMYP01000017.1"/>
</dbReference>
<feature type="transmembrane region" description="Helical" evidence="1">
    <location>
        <begin position="21"/>
        <end position="38"/>
    </location>
</feature>
<organism evidence="2 3">
    <name type="scientific">Williamwhitmania taraxaci</name>
    <dbReference type="NCBI Taxonomy" id="1640674"/>
    <lineage>
        <taxon>Bacteria</taxon>
        <taxon>Pseudomonadati</taxon>
        <taxon>Bacteroidota</taxon>
        <taxon>Bacteroidia</taxon>
        <taxon>Bacteroidales</taxon>
        <taxon>Williamwhitmaniaceae</taxon>
        <taxon>Williamwhitmania</taxon>
    </lineage>
</organism>
<keyword evidence="3" id="KW-1185">Reference proteome</keyword>
<dbReference type="Proteomes" id="UP000199452">
    <property type="component" value="Unassembled WGS sequence"/>
</dbReference>
<accession>A0A1G6ITE0</accession>
<keyword evidence="1" id="KW-0812">Transmembrane</keyword>
<reference evidence="2 3" key="1">
    <citation type="submission" date="2016-09" db="EMBL/GenBank/DDBJ databases">
        <authorList>
            <person name="Capua I."/>
            <person name="De Benedictis P."/>
            <person name="Joannis T."/>
            <person name="Lombin L.H."/>
            <person name="Cattoli G."/>
        </authorList>
    </citation>
    <scope>NUCLEOTIDE SEQUENCE [LARGE SCALE GENOMIC DNA]</scope>
    <source>
        <strain evidence="2 3">A7P-90m</strain>
    </source>
</reference>
<dbReference type="EMBL" id="FMYP01000017">
    <property type="protein sequence ID" value="SDC09036.1"/>
    <property type="molecule type" value="Genomic_DNA"/>
</dbReference>
<sequence length="195" mass="22046">MATLKIITQNGRGKGYSVSSLGRFAFLGAMVALLLSFGCKKEEVYSNIPSITYLSYKTEKGFSNDNKVWFCTIKFELRDGDGDFGLDTPDSTTAPEYRNNLFLKQFNKINGVYIPVPDNAASPLSKPILYFEAEGNNKQQKATISVRFEHFPNAHTLQLPSDTIKYRFYVKDRALHSSDTIETAEIVFDKSQNLW</sequence>
<keyword evidence="1" id="KW-0472">Membrane</keyword>
<evidence type="ECO:0000313" key="2">
    <source>
        <dbReference type="EMBL" id="SDC09036.1"/>
    </source>
</evidence>
<gene>
    <name evidence="2" type="ORF">SAMN05216323_10176</name>
</gene>
<evidence type="ECO:0000313" key="3">
    <source>
        <dbReference type="Proteomes" id="UP000199452"/>
    </source>
</evidence>